<dbReference type="Pfam" id="PF00119">
    <property type="entry name" value="ATP-synt_A"/>
    <property type="match status" value="1"/>
</dbReference>
<keyword evidence="13" id="KW-0496">Mitochondrion</keyword>
<keyword evidence="10" id="KW-0066">ATP synthesis</keyword>
<dbReference type="PRINTS" id="PR00123">
    <property type="entry name" value="ATPASEA"/>
</dbReference>
<dbReference type="PANTHER" id="PTHR11410">
    <property type="entry name" value="ATP SYNTHASE SUBUNIT A"/>
    <property type="match status" value="1"/>
</dbReference>
<gene>
    <name evidence="13" type="primary">ATP6</name>
</gene>
<keyword evidence="9 12" id="KW-0472">Membrane</keyword>
<evidence type="ECO:0000256" key="6">
    <source>
        <dbReference type="ARBA" id="ARBA00022781"/>
    </source>
</evidence>
<geneLocation type="mitochondrion" evidence="13"/>
<feature type="transmembrane region" description="Helical" evidence="12">
    <location>
        <begin position="65"/>
        <end position="90"/>
    </location>
</feature>
<evidence type="ECO:0000256" key="7">
    <source>
        <dbReference type="ARBA" id="ARBA00022989"/>
    </source>
</evidence>
<organism evidence="13">
    <name type="scientific">Paroligoneurus sp. QL-2014</name>
    <dbReference type="NCBI Taxonomy" id="1491722"/>
    <lineage>
        <taxon>Eukaryota</taxon>
        <taxon>Metazoa</taxon>
        <taxon>Ecdysozoa</taxon>
        <taxon>Arthropoda</taxon>
        <taxon>Hexapoda</taxon>
        <taxon>Insecta</taxon>
        <taxon>Pterygota</taxon>
        <taxon>Neoptera</taxon>
        <taxon>Endopterygota</taxon>
        <taxon>Hymenoptera</taxon>
        <taxon>Apocrita</taxon>
        <taxon>Ichneumonoidea</taxon>
        <taxon>Braconidae</taxon>
        <taxon>Ichneutinae</taxon>
        <taxon>Paroligoneurus</taxon>
    </lineage>
</organism>
<evidence type="ECO:0000256" key="5">
    <source>
        <dbReference type="ARBA" id="ARBA00022692"/>
    </source>
</evidence>
<feature type="transmembrane region" description="Helical" evidence="12">
    <location>
        <begin position="12"/>
        <end position="29"/>
    </location>
</feature>
<feature type="transmembrane region" description="Helical" evidence="12">
    <location>
        <begin position="192"/>
        <end position="216"/>
    </location>
</feature>
<feature type="transmembrane region" description="Helical" evidence="12">
    <location>
        <begin position="164"/>
        <end position="186"/>
    </location>
</feature>
<accession>A0A0U1WH23</accession>
<dbReference type="GO" id="GO:0045259">
    <property type="term" value="C:proton-transporting ATP synthase complex"/>
    <property type="evidence" value="ECO:0007669"/>
    <property type="project" value="UniProtKB-KW"/>
</dbReference>
<keyword evidence="8" id="KW-0406">Ion transport</keyword>
<dbReference type="EMBL" id="KJ412472">
    <property type="protein sequence ID" value="AHX97814.1"/>
    <property type="molecule type" value="Genomic_DNA"/>
</dbReference>
<dbReference type="Gene3D" id="1.20.120.220">
    <property type="entry name" value="ATP synthase, F0 complex, subunit A"/>
    <property type="match status" value="1"/>
</dbReference>
<feature type="transmembrane region" description="Helical" evidence="12">
    <location>
        <begin position="97"/>
        <end position="118"/>
    </location>
</feature>
<feature type="transmembrane region" description="Helical" evidence="12">
    <location>
        <begin position="41"/>
        <end position="59"/>
    </location>
</feature>
<evidence type="ECO:0000256" key="2">
    <source>
        <dbReference type="ARBA" id="ARBA00006810"/>
    </source>
</evidence>
<dbReference type="InterPro" id="IPR000568">
    <property type="entry name" value="ATP_synth_F0_asu"/>
</dbReference>
<evidence type="ECO:0000256" key="1">
    <source>
        <dbReference type="ARBA" id="ARBA00004141"/>
    </source>
</evidence>
<evidence type="ECO:0000313" key="13">
    <source>
        <dbReference type="EMBL" id="AHX97814.1"/>
    </source>
</evidence>
<dbReference type="CDD" id="cd00310">
    <property type="entry name" value="ATP-synt_Fo_a_6"/>
    <property type="match status" value="1"/>
</dbReference>
<keyword evidence="3" id="KW-0813">Transport</keyword>
<evidence type="ECO:0000256" key="10">
    <source>
        <dbReference type="ARBA" id="ARBA00023310"/>
    </source>
</evidence>
<keyword evidence="5 12" id="KW-0812">Transmembrane</keyword>
<dbReference type="InterPro" id="IPR035908">
    <property type="entry name" value="F0_ATP_A_sf"/>
</dbReference>
<dbReference type="SUPFAM" id="SSF81336">
    <property type="entry name" value="F1F0 ATP synthase subunit A"/>
    <property type="match status" value="1"/>
</dbReference>
<comment type="subcellular location">
    <subcellularLocation>
        <location evidence="1">Membrane</location>
        <topology evidence="1">Multi-pass membrane protein</topology>
    </subcellularLocation>
    <subcellularLocation>
        <location evidence="11">Mitochondrion inner membrane</location>
        <topology evidence="11">Multi-pass membrane protein</topology>
    </subcellularLocation>
</comment>
<dbReference type="AlphaFoldDB" id="A0A0U1WH23"/>
<keyword evidence="6" id="KW-0375">Hydrogen ion transport</keyword>
<dbReference type="PANTHER" id="PTHR11410:SF0">
    <property type="entry name" value="ATP SYNTHASE SUBUNIT A"/>
    <property type="match status" value="1"/>
</dbReference>
<evidence type="ECO:0000256" key="11">
    <source>
        <dbReference type="RuleBase" id="RU004450"/>
    </source>
</evidence>
<keyword evidence="4" id="KW-0138">CF(0)</keyword>
<sequence length="220" mass="26111">MLSLFSVFDPSTKFFSLNWVSSILIFLMFPQMYWIYKSRMIYFFYFLLINLFNEFKLLLVNKFNLLNILFFLSLFFFIMMNNFMGLFPYIFTNTSHIMFALGFSLSMWLGLMFFGWIFNSMHMFIHMVPMGTPFVLMFFMVLIETLSSIIRPLTLCIRLVANMLAGHLLLVLLSGFILPLPFYLIILFSQMLLLMLEMGVSFIQAYVFVILMVLYLKETN</sequence>
<evidence type="ECO:0000256" key="8">
    <source>
        <dbReference type="ARBA" id="ARBA00023065"/>
    </source>
</evidence>
<proteinExistence type="inferred from homology"/>
<evidence type="ECO:0000256" key="3">
    <source>
        <dbReference type="ARBA" id="ARBA00022448"/>
    </source>
</evidence>
<dbReference type="GO" id="GO:0046933">
    <property type="term" value="F:proton-transporting ATP synthase activity, rotational mechanism"/>
    <property type="evidence" value="ECO:0007669"/>
    <property type="project" value="TreeGrafter"/>
</dbReference>
<comment type="similarity">
    <text evidence="2">Belongs to the ATPase A chain family.</text>
</comment>
<evidence type="ECO:0000256" key="4">
    <source>
        <dbReference type="ARBA" id="ARBA00022547"/>
    </source>
</evidence>
<protein>
    <recommendedName>
        <fullName evidence="11">ATP synthase subunit a</fullName>
    </recommendedName>
</protein>
<dbReference type="NCBIfam" id="TIGR01131">
    <property type="entry name" value="ATP_synt_6_or_A"/>
    <property type="match status" value="1"/>
</dbReference>
<reference evidence="13" key="1">
    <citation type="submission" date="2014-02" db="EMBL/GenBank/DDBJ databases">
        <title>The comparative mitochondrial genomes from Braconidae subfamilies and the phylogeny of the Hymenoptera.</title>
        <authorList>
            <person name="Li Q."/>
            <person name="Wei S.J."/>
            <person name="Chen X.X."/>
        </authorList>
    </citation>
    <scope>NUCLEOTIDE SEQUENCE</scope>
</reference>
<keyword evidence="7 12" id="KW-1133">Transmembrane helix</keyword>
<evidence type="ECO:0000256" key="12">
    <source>
        <dbReference type="SAM" id="Phobius"/>
    </source>
</evidence>
<dbReference type="InterPro" id="IPR045083">
    <property type="entry name" value="ATP_synth_F0_asu_bact/mt"/>
</dbReference>
<evidence type="ECO:0000256" key="9">
    <source>
        <dbReference type="ARBA" id="ARBA00023136"/>
    </source>
</evidence>
<name>A0A0U1WH23_9HYME</name>
<dbReference type="GO" id="GO:0005743">
    <property type="term" value="C:mitochondrial inner membrane"/>
    <property type="evidence" value="ECO:0007669"/>
    <property type="project" value="UniProtKB-SubCell"/>
</dbReference>